<dbReference type="PANTHER" id="PTHR43304">
    <property type="entry name" value="PHYTOCHROME-LIKE PROTEIN CPH1"/>
    <property type="match status" value="1"/>
</dbReference>
<name>A0A2V2NFR6_9EURY</name>
<proteinExistence type="predicted"/>
<dbReference type="Pfam" id="PF00989">
    <property type="entry name" value="PAS"/>
    <property type="match status" value="1"/>
</dbReference>
<dbReference type="Pfam" id="PF13426">
    <property type="entry name" value="PAS_9"/>
    <property type="match status" value="3"/>
</dbReference>
<dbReference type="SMART" id="SM00091">
    <property type="entry name" value="PAS"/>
    <property type="match status" value="4"/>
</dbReference>
<keyword evidence="4" id="KW-0808">Transferase</keyword>
<feature type="modified residue" description="4-aspartylphosphate" evidence="6">
    <location>
        <position position="59"/>
    </location>
</feature>
<dbReference type="InterPro" id="IPR035965">
    <property type="entry name" value="PAS-like_dom_sf"/>
</dbReference>
<dbReference type="Gene3D" id="3.30.450.20">
    <property type="entry name" value="PAS domain"/>
    <property type="match status" value="4"/>
</dbReference>
<dbReference type="SMART" id="SM00086">
    <property type="entry name" value="PAC"/>
    <property type="match status" value="2"/>
</dbReference>
<evidence type="ECO:0000256" key="2">
    <source>
        <dbReference type="ARBA" id="ARBA00012438"/>
    </source>
</evidence>
<feature type="domain" description="PAS" evidence="10">
    <location>
        <begin position="541"/>
        <end position="613"/>
    </location>
</feature>
<organism evidence="12 13">
    <name type="scientific">Methanospirillum stamsii</name>
    <dbReference type="NCBI Taxonomy" id="1277351"/>
    <lineage>
        <taxon>Archaea</taxon>
        <taxon>Methanobacteriati</taxon>
        <taxon>Methanobacteriota</taxon>
        <taxon>Stenosarchaea group</taxon>
        <taxon>Methanomicrobia</taxon>
        <taxon>Methanomicrobiales</taxon>
        <taxon>Methanospirillaceae</taxon>
        <taxon>Methanospirillum</taxon>
    </lineage>
</organism>
<evidence type="ECO:0000256" key="6">
    <source>
        <dbReference type="PROSITE-ProRule" id="PRU00169"/>
    </source>
</evidence>
<feature type="coiled-coil region" evidence="7">
    <location>
        <begin position="251"/>
        <end position="303"/>
    </location>
</feature>
<feature type="domain" description="PAS" evidence="10">
    <location>
        <begin position="415"/>
        <end position="473"/>
    </location>
</feature>
<dbReference type="PANTHER" id="PTHR43304:SF1">
    <property type="entry name" value="PAC DOMAIN-CONTAINING PROTEIN"/>
    <property type="match status" value="1"/>
</dbReference>
<reference evidence="12 13" key="1">
    <citation type="submission" date="2018-05" db="EMBL/GenBank/DDBJ databases">
        <title>Draft genome of Methanospirillum stamsii Pt1.</title>
        <authorList>
            <person name="Dueholm M.S."/>
            <person name="Nielsen P.H."/>
            <person name="Bakmann L.F."/>
            <person name="Otzen D.E."/>
        </authorList>
    </citation>
    <scope>NUCLEOTIDE SEQUENCE [LARGE SCALE GENOMIC DNA]</scope>
    <source>
        <strain evidence="12 13">Pt1</strain>
    </source>
</reference>
<dbReference type="GO" id="GO:0006355">
    <property type="term" value="P:regulation of DNA-templated transcription"/>
    <property type="evidence" value="ECO:0007669"/>
    <property type="project" value="InterPro"/>
</dbReference>
<evidence type="ECO:0000259" key="9">
    <source>
        <dbReference type="PROSITE" id="PS50110"/>
    </source>
</evidence>
<dbReference type="InterPro" id="IPR052162">
    <property type="entry name" value="Sensor_kinase/Photoreceptor"/>
</dbReference>
<dbReference type="Gene3D" id="3.30.565.10">
    <property type="entry name" value="Histidine kinase-like ATPase, C-terminal domain"/>
    <property type="match status" value="1"/>
</dbReference>
<keyword evidence="7" id="KW-0175">Coiled coil</keyword>
<dbReference type="PROSITE" id="PS50110">
    <property type="entry name" value="RESPONSE_REGULATORY"/>
    <property type="match status" value="1"/>
</dbReference>
<gene>
    <name evidence="12" type="ORF">DLD82_05455</name>
</gene>
<evidence type="ECO:0000256" key="4">
    <source>
        <dbReference type="ARBA" id="ARBA00022679"/>
    </source>
</evidence>
<accession>A0A2V2NFR6</accession>
<evidence type="ECO:0000256" key="7">
    <source>
        <dbReference type="SAM" id="Coils"/>
    </source>
</evidence>
<feature type="domain" description="Histidine kinase" evidence="8">
    <location>
        <begin position="792"/>
        <end position="890"/>
    </location>
</feature>
<sequence length="899" mass="103319">MSESSFSQQILYVDDEIFLLDLCRIFLEKEGDFKVDTAISGKDALKKISNNKYDAIISDYEMPDMNGVELLKIIRSEGKIIPFIIFTGKGREEVVIEALNNGADFYLQKGGDPIAQFAELKSKVEHAIRQKKAEFALQQEREQLLSIFDSLEQFVYVSDINTYEILYVNQYFQNVLNKDVIGKICYEEFQNNNAPCSFCTNQIITEQKPKPYSWEFYNPVLERYFSIIDRVIRWPDGREVRLEVASDITETKKALNELNAAYEEIASSEDELKHQFEELIESKERLKESEERYRSVIENAQDVIYQSDEKGRIIMASPSILSLLGYESMDEIIGKNIAENFYLNPENRDEFVKKLNESGSVSNFEVVLIKKDKTPVYVSTNSHYYYKGNGTVAGIEGNFRDITDIRAANLSLLEKEELYRFLVEHIEDGVFIVQDDILVFCNNTFAKTIGYDPDELIGSVIFDYFGSENRDELIWKCHNAEEFSVILESYETCLIHKKNNQKIPVLLSLRISHYKSKKACIGTTHSAIAICDQVEHSLRESKSMLNAILQESPIPQFVIDKNHQIIYWNHALEKYSGINSREIIGTSEHWRAFYKNKRPCLVDLVLENTVQDLVKWYGDSAKKSYLVDDAYSAIGFFSHLGKQGIWLYFTGALLRDIDGNVWGALETLEDITDQMMNEEGLRQANKKLNLLADITRHDILNTLTVLTGAIDLIRDEITDTKTMNYINPVDKALNTIYRQILFTRDYQNLGITAPYWQHLSELIKEHVICNLPSGILFSNKYCEYELYADGLLGRVFSNLLDNSIRHGEHVSHINITTFERDNSLFIHYSDDGIGIPVSMKERIFERGVGSHTGYGLFLTKEILSLTSISICEIGIPGEGALFEITIPEKFFKKIHQYLP</sequence>
<dbReference type="PROSITE" id="PS50112">
    <property type="entry name" value="PAS"/>
    <property type="match status" value="3"/>
</dbReference>
<dbReference type="CDD" id="cd00156">
    <property type="entry name" value="REC"/>
    <property type="match status" value="1"/>
</dbReference>
<keyword evidence="13" id="KW-1185">Reference proteome</keyword>
<dbReference type="Gene3D" id="3.40.50.2300">
    <property type="match status" value="1"/>
</dbReference>
<comment type="caution">
    <text evidence="12">The sequence shown here is derived from an EMBL/GenBank/DDBJ whole genome shotgun (WGS) entry which is preliminary data.</text>
</comment>
<evidence type="ECO:0000259" key="8">
    <source>
        <dbReference type="PROSITE" id="PS50109"/>
    </source>
</evidence>
<dbReference type="InterPro" id="IPR000014">
    <property type="entry name" value="PAS"/>
</dbReference>
<dbReference type="InterPro" id="IPR036890">
    <property type="entry name" value="HATPase_C_sf"/>
</dbReference>
<feature type="domain" description="PAC" evidence="11">
    <location>
        <begin position="362"/>
        <end position="414"/>
    </location>
</feature>
<dbReference type="SUPFAM" id="SSF55785">
    <property type="entry name" value="PYP-like sensor domain (PAS domain)"/>
    <property type="match status" value="4"/>
</dbReference>
<dbReference type="Proteomes" id="UP000245934">
    <property type="component" value="Unassembled WGS sequence"/>
</dbReference>
<evidence type="ECO:0000256" key="1">
    <source>
        <dbReference type="ARBA" id="ARBA00000085"/>
    </source>
</evidence>
<feature type="domain" description="Response regulatory" evidence="9">
    <location>
        <begin position="9"/>
        <end position="124"/>
    </location>
</feature>
<dbReference type="GO" id="GO:0004673">
    <property type="term" value="F:protein histidine kinase activity"/>
    <property type="evidence" value="ECO:0007669"/>
    <property type="project" value="UniProtKB-EC"/>
</dbReference>
<dbReference type="CDD" id="cd00130">
    <property type="entry name" value="PAS"/>
    <property type="match status" value="3"/>
</dbReference>
<dbReference type="CDD" id="cd00075">
    <property type="entry name" value="HATPase"/>
    <property type="match status" value="1"/>
</dbReference>
<dbReference type="EMBL" id="QGMZ01000011">
    <property type="protein sequence ID" value="PWR75237.1"/>
    <property type="molecule type" value="Genomic_DNA"/>
</dbReference>
<dbReference type="InterPro" id="IPR013767">
    <property type="entry name" value="PAS_fold"/>
</dbReference>
<dbReference type="Pfam" id="PF02518">
    <property type="entry name" value="HATPase_c"/>
    <property type="match status" value="1"/>
</dbReference>
<dbReference type="InterPro" id="IPR011006">
    <property type="entry name" value="CheY-like_superfamily"/>
</dbReference>
<dbReference type="PROSITE" id="PS50109">
    <property type="entry name" value="HIS_KIN"/>
    <property type="match status" value="1"/>
</dbReference>
<dbReference type="InterPro" id="IPR001610">
    <property type="entry name" value="PAC"/>
</dbReference>
<evidence type="ECO:0000259" key="10">
    <source>
        <dbReference type="PROSITE" id="PS50112"/>
    </source>
</evidence>
<dbReference type="Pfam" id="PF00072">
    <property type="entry name" value="Response_reg"/>
    <property type="match status" value="1"/>
</dbReference>
<dbReference type="InterPro" id="IPR001789">
    <property type="entry name" value="Sig_transdc_resp-reg_receiver"/>
</dbReference>
<dbReference type="InterPro" id="IPR003594">
    <property type="entry name" value="HATPase_dom"/>
</dbReference>
<dbReference type="InterPro" id="IPR005467">
    <property type="entry name" value="His_kinase_dom"/>
</dbReference>
<evidence type="ECO:0000256" key="3">
    <source>
        <dbReference type="ARBA" id="ARBA00022553"/>
    </source>
</evidence>
<dbReference type="EC" id="2.7.13.3" evidence="2"/>
<keyword evidence="5" id="KW-0418">Kinase</keyword>
<feature type="domain" description="PAS" evidence="10">
    <location>
        <begin position="289"/>
        <end position="358"/>
    </location>
</feature>
<evidence type="ECO:0000313" key="12">
    <source>
        <dbReference type="EMBL" id="PWR75237.1"/>
    </source>
</evidence>
<dbReference type="AlphaFoldDB" id="A0A2V2NFR6"/>
<comment type="catalytic activity">
    <reaction evidence="1">
        <text>ATP + protein L-histidine = ADP + protein N-phospho-L-histidine.</text>
        <dbReference type="EC" id="2.7.13.3"/>
    </reaction>
</comment>
<evidence type="ECO:0000313" key="13">
    <source>
        <dbReference type="Proteomes" id="UP000245934"/>
    </source>
</evidence>
<dbReference type="NCBIfam" id="TIGR00229">
    <property type="entry name" value="sensory_box"/>
    <property type="match status" value="3"/>
</dbReference>
<dbReference type="SUPFAM" id="SSF55874">
    <property type="entry name" value="ATPase domain of HSP90 chaperone/DNA topoisomerase II/histidine kinase"/>
    <property type="match status" value="1"/>
</dbReference>
<dbReference type="GeneID" id="97610850"/>
<dbReference type="RefSeq" id="WP_109940099.1">
    <property type="nucleotide sequence ID" value="NZ_CP176366.1"/>
</dbReference>
<dbReference type="GO" id="GO:0000160">
    <property type="term" value="P:phosphorelay signal transduction system"/>
    <property type="evidence" value="ECO:0007669"/>
    <property type="project" value="InterPro"/>
</dbReference>
<dbReference type="InterPro" id="IPR000700">
    <property type="entry name" value="PAS-assoc_C"/>
</dbReference>
<dbReference type="SMART" id="SM00387">
    <property type="entry name" value="HATPase_c"/>
    <property type="match status" value="1"/>
</dbReference>
<dbReference type="OrthoDB" id="230688at2157"/>
<dbReference type="SMART" id="SM00448">
    <property type="entry name" value="REC"/>
    <property type="match status" value="1"/>
</dbReference>
<protein>
    <recommendedName>
        <fullName evidence="2">histidine kinase</fullName>
        <ecNumber evidence="2">2.7.13.3</ecNumber>
    </recommendedName>
</protein>
<keyword evidence="3 6" id="KW-0597">Phosphoprotein</keyword>
<dbReference type="SUPFAM" id="SSF52172">
    <property type="entry name" value="CheY-like"/>
    <property type="match status" value="1"/>
</dbReference>
<dbReference type="PROSITE" id="PS50113">
    <property type="entry name" value="PAC"/>
    <property type="match status" value="1"/>
</dbReference>
<evidence type="ECO:0000259" key="11">
    <source>
        <dbReference type="PROSITE" id="PS50113"/>
    </source>
</evidence>
<evidence type="ECO:0000256" key="5">
    <source>
        <dbReference type="ARBA" id="ARBA00022777"/>
    </source>
</evidence>